<evidence type="ECO:0000313" key="2">
    <source>
        <dbReference type="Proteomes" id="UP001306592"/>
    </source>
</evidence>
<gene>
    <name evidence="1" type="ORF">V8N49_24475</name>
</gene>
<name>A0ABU8DML4_ERWAP</name>
<reference evidence="1 2" key="1">
    <citation type="submission" date="2024-02" db="EMBL/GenBank/DDBJ databases">
        <title>First report Erwinia aphidicola in onion in Chile.</title>
        <authorList>
            <person name="Valenzuela M."/>
            <person name="Pena M."/>
            <person name="Dutta B."/>
        </authorList>
    </citation>
    <scope>NUCLEOTIDE SEQUENCE [LARGE SCALE GENOMIC DNA]</scope>
    <source>
        <strain evidence="1 2">QCJ3A</strain>
    </source>
</reference>
<dbReference type="EMBL" id="JBANEI010000053">
    <property type="protein sequence ID" value="MEI2684762.1"/>
    <property type="molecule type" value="Genomic_DNA"/>
</dbReference>
<protein>
    <recommendedName>
        <fullName evidence="3">Zinc ribbon protein</fullName>
    </recommendedName>
</protein>
<comment type="caution">
    <text evidence="1">The sequence shown here is derived from an EMBL/GenBank/DDBJ whole genome shotgun (WGS) entry which is preliminary data.</text>
</comment>
<dbReference type="Proteomes" id="UP001306592">
    <property type="component" value="Unassembled WGS sequence"/>
</dbReference>
<evidence type="ECO:0000313" key="1">
    <source>
        <dbReference type="EMBL" id="MEI2684762.1"/>
    </source>
</evidence>
<dbReference type="RefSeq" id="WP_336204707.1">
    <property type="nucleotide sequence ID" value="NZ_JBANEI010000053.1"/>
</dbReference>
<organism evidence="1 2">
    <name type="scientific">Erwinia aphidicola</name>
    <dbReference type="NCBI Taxonomy" id="68334"/>
    <lineage>
        <taxon>Bacteria</taxon>
        <taxon>Pseudomonadati</taxon>
        <taxon>Pseudomonadota</taxon>
        <taxon>Gammaproteobacteria</taxon>
        <taxon>Enterobacterales</taxon>
        <taxon>Erwiniaceae</taxon>
        <taxon>Erwinia</taxon>
    </lineage>
</organism>
<keyword evidence="2" id="KW-1185">Reference proteome</keyword>
<accession>A0ABU8DML4</accession>
<sequence length="81" mass="9094">MSEQNLITCSHCRSDIPRGANVCKGCRAEIKYGTPGLFMVRNLNRFFSDHLTMEGDTTHTCYGADQHEFCDKNAIFAGFLT</sequence>
<proteinExistence type="predicted"/>
<evidence type="ECO:0008006" key="3">
    <source>
        <dbReference type="Google" id="ProtNLM"/>
    </source>
</evidence>